<dbReference type="HOGENOM" id="CLU_2781612_0_0_9"/>
<dbReference type="EMBL" id="ABYO01000079">
    <property type="protein sequence ID" value="EEI86858.1"/>
    <property type="molecule type" value="Genomic_DNA"/>
</dbReference>
<dbReference type="AlphaFoldDB" id="C2BE08"/>
<evidence type="ECO:0000256" key="1">
    <source>
        <dbReference type="SAM" id="MobiDB-lite"/>
    </source>
</evidence>
<feature type="region of interest" description="Disordered" evidence="1">
    <location>
        <begin position="29"/>
        <end position="69"/>
    </location>
</feature>
<dbReference type="Proteomes" id="UP000005984">
    <property type="component" value="Unassembled WGS sequence"/>
</dbReference>
<reference evidence="2 3" key="1">
    <citation type="submission" date="2008-10" db="EMBL/GenBank/DDBJ databases">
        <authorList>
            <person name="Qin X."/>
            <person name="Bachman B."/>
            <person name="Battles P."/>
            <person name="Bell A."/>
            <person name="Bess C."/>
            <person name="Bickham C."/>
            <person name="Chaboub L."/>
            <person name="Chen D."/>
            <person name="Coyle M."/>
            <person name="Deiros D.R."/>
            <person name="Dinh H."/>
            <person name="Forbes L."/>
            <person name="Fowler G."/>
            <person name="Francisco L."/>
            <person name="Fu Q."/>
            <person name="Gubbala S."/>
            <person name="Hale W."/>
            <person name="Han Y."/>
            <person name="Hemphill L."/>
            <person name="Highlander S.K."/>
            <person name="Hirani K."/>
            <person name="Hogues M."/>
            <person name="Jackson L."/>
            <person name="Jakkamsetti A."/>
            <person name="Javaid M."/>
            <person name="Jiang H."/>
            <person name="Korchina V."/>
            <person name="Kovar C."/>
            <person name="Lara F."/>
            <person name="Lee S."/>
            <person name="Mata R."/>
            <person name="Mathew T."/>
            <person name="Moen C."/>
            <person name="Morales K."/>
            <person name="Munidasa M."/>
            <person name="Nazareth L."/>
            <person name="Ngo R."/>
            <person name="Nguyen L."/>
            <person name="Okwuonu G."/>
            <person name="Ongeri F."/>
            <person name="Patil S."/>
            <person name="Petrosino J."/>
            <person name="Pham C."/>
            <person name="Pham P."/>
            <person name="Pu L.-L."/>
            <person name="Puazo M."/>
            <person name="Raj R."/>
            <person name="Reid J."/>
            <person name="Rouhana J."/>
            <person name="Saada N."/>
            <person name="Shang Y."/>
            <person name="Simmons D."/>
            <person name="Thornton R."/>
            <person name="Warren J."/>
            <person name="Weissenberger G."/>
            <person name="Zhang J."/>
            <person name="Zhang L."/>
            <person name="Zhou C."/>
            <person name="Zhu D."/>
            <person name="Muzny D."/>
            <person name="Worley K."/>
            <person name="Gibbs R."/>
        </authorList>
    </citation>
    <scope>NUCLEOTIDE SEQUENCE [LARGE SCALE GENOMIC DNA]</scope>
    <source>
        <strain evidence="2 3">ATCC 51172</strain>
    </source>
</reference>
<accession>C2BE08</accession>
<keyword evidence="3" id="KW-1185">Reference proteome</keyword>
<evidence type="ECO:0000313" key="3">
    <source>
        <dbReference type="Proteomes" id="UP000005984"/>
    </source>
</evidence>
<organism evidence="2 3">
    <name type="scientific">Anaerococcus lactolyticus ATCC 51172</name>
    <dbReference type="NCBI Taxonomy" id="525254"/>
    <lineage>
        <taxon>Bacteria</taxon>
        <taxon>Bacillati</taxon>
        <taxon>Bacillota</taxon>
        <taxon>Tissierellia</taxon>
        <taxon>Tissierellales</taxon>
        <taxon>Peptoniphilaceae</taxon>
        <taxon>Anaerococcus</taxon>
    </lineage>
</organism>
<comment type="caution">
    <text evidence="2">The sequence shown here is derived from an EMBL/GenBank/DDBJ whole genome shotgun (WGS) entry which is preliminary data.</text>
</comment>
<sequence length="69" mass="7145">VPLTVMVGRQPIPEVPDLATEQRAPAVADQLTRGAQADRPRPQTGGGPARLPACHRGKGVLPTLMAKAG</sequence>
<name>C2BE08_9FIRM</name>
<feature type="non-terminal residue" evidence="2">
    <location>
        <position position="1"/>
    </location>
</feature>
<feature type="non-terminal residue" evidence="2">
    <location>
        <position position="69"/>
    </location>
</feature>
<protein>
    <submittedName>
        <fullName evidence="2">Uncharacterized protein</fullName>
    </submittedName>
</protein>
<evidence type="ECO:0000313" key="2">
    <source>
        <dbReference type="EMBL" id="EEI86858.1"/>
    </source>
</evidence>
<proteinExistence type="predicted"/>
<gene>
    <name evidence="2" type="ORF">HMPREF0072_0578</name>
</gene>